<keyword evidence="1" id="KW-1133">Transmembrane helix</keyword>
<keyword evidence="3" id="KW-1185">Reference proteome</keyword>
<sequence>MRFGWKTRVGLVVSAVWLCLALLVSDDDHRVGQVLGFGILPLVVLWGIVWTVAGWRAQRPTKPAMPEATALEAKTKRSHRIRTFIAVVAVLVIGLFAATSQFQAADNDAGGNAVGYWFGEWLVYGLFAYAVFRLPSRMPPGFAAVLAALFVVGGVNYKTYASISEERQALVSLARAAPLMSKLQSGGKVSDQEVKDAQVGMLEPLMLAQAAYSRELITITAAFTKVVSGLQVETMLTPTSLASPSIRAQTRAMLSVWQQSTGEYKSQLDAATARGKLGIQAAQSQMPAAMAGSALKGFEESSAQLSAYVDALVSSGKDTSGTITAILDLMDSIPGRYVVDKGPPVNLLFHDEANLTQYRQLMNEMVAASQRETEAQASFVKTQSDRTDKLTDLLKR</sequence>
<dbReference type="EMBL" id="PXWF02000233">
    <property type="protein sequence ID" value="PWF47695.1"/>
    <property type="molecule type" value="Genomic_DNA"/>
</dbReference>
<feature type="transmembrane region" description="Helical" evidence="1">
    <location>
        <begin position="84"/>
        <end position="102"/>
    </location>
</feature>
<comment type="caution">
    <text evidence="2">The sequence shown here is derived from an EMBL/GenBank/DDBJ whole genome shotgun (WGS) entry which is preliminary data.</text>
</comment>
<proteinExistence type="predicted"/>
<feature type="transmembrane region" description="Helical" evidence="1">
    <location>
        <begin position="35"/>
        <end position="55"/>
    </location>
</feature>
<reference evidence="2 3" key="1">
    <citation type="submission" date="2018-04" db="EMBL/GenBank/DDBJ databases">
        <title>Massilia violaceinigra sp. nov., a novel purple-pigmented bacterium isolated from Tianshan glacier, Xinjiang, China.</title>
        <authorList>
            <person name="Wang H."/>
        </authorList>
    </citation>
    <scope>NUCLEOTIDE SEQUENCE [LARGE SCALE GENOMIC DNA]</scope>
    <source>
        <strain evidence="2 3">B448-2</strain>
    </source>
</reference>
<keyword evidence="1" id="KW-0812">Transmembrane</keyword>
<evidence type="ECO:0000313" key="2">
    <source>
        <dbReference type="EMBL" id="PWF47695.1"/>
    </source>
</evidence>
<protein>
    <submittedName>
        <fullName evidence="2">Uncharacterized protein</fullName>
    </submittedName>
</protein>
<evidence type="ECO:0000313" key="3">
    <source>
        <dbReference type="Proteomes" id="UP000241421"/>
    </source>
</evidence>
<name>A0A2U2HJS1_9BURK</name>
<dbReference type="AlphaFoldDB" id="A0A2U2HJS1"/>
<gene>
    <name evidence="2" type="ORF">C7C56_014105</name>
</gene>
<dbReference type="Proteomes" id="UP000241421">
    <property type="component" value="Unassembled WGS sequence"/>
</dbReference>
<organism evidence="2 3">
    <name type="scientific">Massilia glaciei</name>
    <dbReference type="NCBI Taxonomy" id="1524097"/>
    <lineage>
        <taxon>Bacteria</taxon>
        <taxon>Pseudomonadati</taxon>
        <taxon>Pseudomonadota</taxon>
        <taxon>Betaproteobacteria</taxon>
        <taxon>Burkholderiales</taxon>
        <taxon>Oxalobacteraceae</taxon>
        <taxon>Telluria group</taxon>
        <taxon>Massilia</taxon>
    </lineage>
</organism>
<evidence type="ECO:0000256" key="1">
    <source>
        <dbReference type="SAM" id="Phobius"/>
    </source>
</evidence>
<accession>A0A2U2HJS1</accession>
<feature type="transmembrane region" description="Helical" evidence="1">
    <location>
        <begin position="114"/>
        <end position="132"/>
    </location>
</feature>
<feature type="transmembrane region" description="Helical" evidence="1">
    <location>
        <begin position="139"/>
        <end position="157"/>
    </location>
</feature>
<keyword evidence="1" id="KW-0472">Membrane</keyword>